<evidence type="ECO:0000313" key="5">
    <source>
        <dbReference type="Proteomes" id="UP001231587"/>
    </source>
</evidence>
<accession>A0A9X1C936</accession>
<feature type="signal peptide" evidence="1">
    <location>
        <begin position="1"/>
        <end position="19"/>
    </location>
</feature>
<evidence type="ECO:0000256" key="1">
    <source>
        <dbReference type="SAM" id="SignalP"/>
    </source>
</evidence>
<evidence type="ECO:0008006" key="6">
    <source>
        <dbReference type="Google" id="ProtNLM"/>
    </source>
</evidence>
<evidence type="ECO:0000313" key="3">
    <source>
        <dbReference type="EMBL" id="MDQ0334842.1"/>
    </source>
</evidence>
<comment type="caution">
    <text evidence="2">The sequence shown here is derived from an EMBL/GenBank/DDBJ whole genome shotgun (WGS) entry which is preliminary data.</text>
</comment>
<dbReference type="Proteomes" id="UP001231587">
    <property type="component" value="Unassembled WGS sequence"/>
</dbReference>
<dbReference type="EMBL" id="JAGGJQ010000003">
    <property type="protein sequence ID" value="MBP1839538.1"/>
    <property type="molecule type" value="Genomic_DNA"/>
</dbReference>
<feature type="chain" id="PRO_5040723227" description="TonB-dependent receptor" evidence="1">
    <location>
        <begin position="20"/>
        <end position="876"/>
    </location>
</feature>
<sequence>MGKFLVLLFLTIWGSHVTAQTIKVQGVLRSTKNVVIPNTSVIIYLNNTIVAFGYSNDIGIYQTEFDLKKSESKTLKLVANGLGFEQQEKTIGLGKDTEFKVDFILKEKLEDLNEVVLEAWEKISVKTDTIIYKVSAFQDGSEQVLEDLLKNIPGIEIASDGNIKVNGKNIDKLLIEGDDLFDDKYKLLTKNLDANVINEVEVLNNFEDNPVLKSFQDSEKVALNLKLKAEKKNVWFGNVDVGFGVENHFNSSANIGLLKKKVKVLNLINGNTIGTTATSQVKPSETINISSANIDKKIEKRNTEIVKVDNVSSTNFSNNADVFNTSFLNSLSFVTSLSDHTKLRSHTYFTFDEIEKQNLNLTEYFISPESITFSEQNNIKIKDISFATELELKHFSKNETYYTYDFAFENNPTQTRNHVLFNTERISQVQDDEKYNLFNHLNVTKKLSDQILWLTYGYLGINKTNQSLSVFPNVLSDVFNNDDNTQINQKSETPLTYYGLISEIIAKHNASEYGVEFSATVDKDDIESAFRFDNAPIIDSLSNNTSYRNTKFEATLKYNYTISKLLKLSSSLRFSQNYLELNTAKQQFFFVNPKIRLHTKKTKIGNFGVSYNYKSDLPNSRYLTEDYILKNYRTFTKGTAEIQQINNHNFGFYYTFNNYKKQFLINSMVMHSFSDRGYGLNSQVTEQSNFSTYTVIDGGRFTNYNLSITKYLSPLSSTLKISTNHNWTNTPIIINTIISPTINYSANYRLQGTTYFKLPINFKFGFQYNYAKGEFDSQITTNHYYESNVDATLRFSDVWLCKFENIYYSINHNTYWFSNFNVNYTPENSRWSYRLSANNLLNVKAFQNVYVSEFQRNETRIDILPLYVLLNVKYRF</sequence>
<dbReference type="AlphaFoldDB" id="A0A9X1C936"/>
<dbReference type="EMBL" id="JAUSUU010000003">
    <property type="protein sequence ID" value="MDQ0334842.1"/>
    <property type="molecule type" value="Genomic_DNA"/>
</dbReference>
<dbReference type="OrthoDB" id="603275at2"/>
<dbReference type="Proteomes" id="UP001138672">
    <property type="component" value="Unassembled WGS sequence"/>
</dbReference>
<evidence type="ECO:0000313" key="2">
    <source>
        <dbReference type="EMBL" id="MBP1839538.1"/>
    </source>
</evidence>
<dbReference type="RefSeq" id="WP_057778275.1">
    <property type="nucleotide sequence ID" value="NZ_JAGGJQ010000003.1"/>
</dbReference>
<evidence type="ECO:0000313" key="4">
    <source>
        <dbReference type="Proteomes" id="UP001138672"/>
    </source>
</evidence>
<reference evidence="2" key="1">
    <citation type="submission" date="2021-03" db="EMBL/GenBank/DDBJ databases">
        <title>Genomic Encyclopedia of Type Strains, Phase IV (KMG-IV): sequencing the most valuable type-strain genomes for metagenomic binning, comparative biology and taxonomic classification.</title>
        <authorList>
            <person name="Goeker M."/>
        </authorList>
    </citation>
    <scope>NUCLEOTIDE SEQUENCE</scope>
    <source>
        <strain evidence="2">DSM 15523</strain>
        <strain evidence="3 5">DSM 16476</strain>
    </source>
</reference>
<organism evidence="2 4">
    <name type="scientific">Formosa algae</name>
    <dbReference type="NCBI Taxonomy" id="225843"/>
    <lineage>
        <taxon>Bacteria</taxon>
        <taxon>Pseudomonadati</taxon>
        <taxon>Bacteroidota</taxon>
        <taxon>Flavobacteriia</taxon>
        <taxon>Flavobacteriales</taxon>
        <taxon>Flavobacteriaceae</taxon>
        <taxon>Formosa</taxon>
    </lineage>
</organism>
<name>A0A9X1C936_9FLAO</name>
<dbReference type="SUPFAM" id="SSF56935">
    <property type="entry name" value="Porins"/>
    <property type="match status" value="1"/>
</dbReference>
<keyword evidence="5" id="KW-1185">Reference proteome</keyword>
<keyword evidence="1" id="KW-0732">Signal</keyword>
<protein>
    <recommendedName>
        <fullName evidence="6">TonB-dependent receptor</fullName>
    </recommendedName>
</protein>
<proteinExistence type="predicted"/>
<gene>
    <name evidence="2" type="ORF">J2Z56_001449</name>
    <name evidence="3" type="ORF">J2Z57_001275</name>
</gene>